<proteinExistence type="predicted"/>
<evidence type="ECO:0000313" key="2">
    <source>
        <dbReference type="Proteomes" id="UP000546007"/>
    </source>
</evidence>
<sequence length="40" mass="4849">MKKNQKNNDKEWKIKNEKLEMKITAYYQKIARETSIVFSA</sequence>
<reference evidence="1 2" key="1">
    <citation type="submission" date="2020-08" db="EMBL/GenBank/DDBJ databases">
        <title>Genomic Encyclopedia of Type Strains, Phase IV (KMG-IV): sequencing the most valuable type-strain genomes for metagenomic binning, comparative biology and taxonomic classification.</title>
        <authorList>
            <person name="Goeker M."/>
        </authorList>
    </citation>
    <scope>NUCLEOTIDE SEQUENCE [LARGE SCALE GENOMIC DNA]</scope>
    <source>
        <strain evidence="1 2">DSM 105721</strain>
    </source>
</reference>
<keyword evidence="2" id="KW-1185">Reference proteome</keyword>
<dbReference type="Proteomes" id="UP000546007">
    <property type="component" value="Unassembled WGS sequence"/>
</dbReference>
<gene>
    <name evidence="1" type="ORF">GGR14_003792</name>
</gene>
<dbReference type="EMBL" id="JACIES010000015">
    <property type="protein sequence ID" value="MBB4027971.1"/>
    <property type="molecule type" value="Genomic_DNA"/>
</dbReference>
<comment type="caution">
    <text evidence="1">The sequence shown here is derived from an EMBL/GenBank/DDBJ whole genome shotgun (WGS) entry which is preliminary data.</text>
</comment>
<accession>A0A7W6HZQ6</accession>
<name>A0A7W6HZQ6_9BACT</name>
<organism evidence="1 2">
    <name type="scientific">Butyricimonas faecihominis</name>
    <dbReference type="NCBI Taxonomy" id="1472416"/>
    <lineage>
        <taxon>Bacteria</taxon>
        <taxon>Pseudomonadati</taxon>
        <taxon>Bacteroidota</taxon>
        <taxon>Bacteroidia</taxon>
        <taxon>Bacteroidales</taxon>
        <taxon>Odoribacteraceae</taxon>
        <taxon>Butyricimonas</taxon>
    </lineage>
</organism>
<dbReference type="AlphaFoldDB" id="A0A7W6HZQ6"/>
<protein>
    <submittedName>
        <fullName evidence="1">Uncharacterized protein</fullName>
    </submittedName>
</protein>
<evidence type="ECO:0000313" key="1">
    <source>
        <dbReference type="EMBL" id="MBB4027971.1"/>
    </source>
</evidence>